<evidence type="ECO:0000313" key="1">
    <source>
        <dbReference type="EMBL" id="KAK9101344.1"/>
    </source>
</evidence>
<gene>
    <name evidence="1" type="ORF">Scep_024774</name>
</gene>
<dbReference type="Proteomes" id="UP001419268">
    <property type="component" value="Unassembled WGS sequence"/>
</dbReference>
<organism evidence="1 2">
    <name type="scientific">Stephania cephalantha</name>
    <dbReference type="NCBI Taxonomy" id="152367"/>
    <lineage>
        <taxon>Eukaryota</taxon>
        <taxon>Viridiplantae</taxon>
        <taxon>Streptophyta</taxon>
        <taxon>Embryophyta</taxon>
        <taxon>Tracheophyta</taxon>
        <taxon>Spermatophyta</taxon>
        <taxon>Magnoliopsida</taxon>
        <taxon>Ranunculales</taxon>
        <taxon>Menispermaceae</taxon>
        <taxon>Menispermoideae</taxon>
        <taxon>Cissampelideae</taxon>
        <taxon>Stephania</taxon>
    </lineage>
</organism>
<evidence type="ECO:0000313" key="2">
    <source>
        <dbReference type="Proteomes" id="UP001419268"/>
    </source>
</evidence>
<dbReference type="EMBL" id="JBBNAG010000010">
    <property type="protein sequence ID" value="KAK9101344.1"/>
    <property type="molecule type" value="Genomic_DNA"/>
</dbReference>
<protein>
    <submittedName>
        <fullName evidence="1">Uncharacterized protein</fullName>
    </submittedName>
</protein>
<sequence>MHIINVNNLCINLQPIWWKPSKRIPCISVKATKCIIGVNIHVSDEKVSQNESQ</sequence>
<name>A0AAP0EXX1_9MAGN</name>
<proteinExistence type="predicted"/>
<reference evidence="1 2" key="1">
    <citation type="submission" date="2024-01" db="EMBL/GenBank/DDBJ databases">
        <title>Genome assemblies of Stephania.</title>
        <authorList>
            <person name="Yang L."/>
        </authorList>
    </citation>
    <scope>NUCLEOTIDE SEQUENCE [LARGE SCALE GENOMIC DNA]</scope>
    <source>
        <strain evidence="1">JXDWG</strain>
        <tissue evidence="1">Leaf</tissue>
    </source>
</reference>
<keyword evidence="2" id="KW-1185">Reference proteome</keyword>
<accession>A0AAP0EXX1</accession>
<comment type="caution">
    <text evidence="1">The sequence shown here is derived from an EMBL/GenBank/DDBJ whole genome shotgun (WGS) entry which is preliminary data.</text>
</comment>
<dbReference type="AlphaFoldDB" id="A0AAP0EXX1"/>